<dbReference type="InterPro" id="IPR022409">
    <property type="entry name" value="PKD/Chitinase_dom"/>
</dbReference>
<dbReference type="InterPro" id="IPR018391">
    <property type="entry name" value="PQQ_b-propeller_rpt"/>
</dbReference>
<name>A0ABU2FUQ4_9EURY</name>
<dbReference type="RefSeq" id="WP_310902163.1">
    <property type="nucleotide sequence ID" value="NZ_JAMQOS010000008.1"/>
</dbReference>
<dbReference type="EMBL" id="JAMQOS010000008">
    <property type="protein sequence ID" value="MDS0284499.1"/>
    <property type="molecule type" value="Genomic_DNA"/>
</dbReference>
<dbReference type="PROSITE" id="PS50268">
    <property type="entry name" value="CADHERIN_2"/>
    <property type="match status" value="1"/>
</dbReference>
<dbReference type="InterPro" id="IPR002126">
    <property type="entry name" value="Cadherin-like_dom"/>
</dbReference>
<protein>
    <submittedName>
        <fullName evidence="5">PQQ-binding-like beta-propeller repeat protein</fullName>
    </submittedName>
</protein>
<dbReference type="SMART" id="SM00564">
    <property type="entry name" value="PQQ"/>
    <property type="match status" value="8"/>
</dbReference>
<gene>
    <name evidence="5" type="ORF">NDI86_20595</name>
</gene>
<dbReference type="Proteomes" id="UP001268864">
    <property type="component" value="Unassembled WGS sequence"/>
</dbReference>
<dbReference type="PANTHER" id="PTHR34512:SF30">
    <property type="entry name" value="OUTER MEMBRANE PROTEIN ASSEMBLY FACTOR BAMB"/>
    <property type="match status" value="1"/>
</dbReference>
<evidence type="ECO:0000259" key="4">
    <source>
        <dbReference type="PROSITE" id="PS50268"/>
    </source>
</evidence>
<proteinExistence type="predicted"/>
<keyword evidence="6" id="KW-1185">Reference proteome</keyword>
<evidence type="ECO:0000256" key="1">
    <source>
        <dbReference type="SAM" id="MobiDB-lite"/>
    </source>
</evidence>
<dbReference type="InterPro" id="IPR002372">
    <property type="entry name" value="PQQ_rpt_dom"/>
</dbReference>
<feature type="domain" description="PKD" evidence="3">
    <location>
        <begin position="379"/>
        <end position="470"/>
    </location>
</feature>
<dbReference type="SMART" id="SM00089">
    <property type="entry name" value="PKD"/>
    <property type="match status" value="1"/>
</dbReference>
<feature type="region of interest" description="Disordered" evidence="1">
    <location>
        <begin position="278"/>
        <end position="318"/>
    </location>
</feature>
<dbReference type="SUPFAM" id="SSF50998">
    <property type="entry name" value="Quinoprotein alcohol dehydrogenase-like"/>
    <property type="match status" value="3"/>
</dbReference>
<dbReference type="InterPro" id="IPR000719">
    <property type="entry name" value="Prot_kinase_dom"/>
</dbReference>
<dbReference type="SUPFAM" id="SSF56112">
    <property type="entry name" value="Protein kinase-like (PK-like)"/>
    <property type="match status" value="1"/>
</dbReference>
<accession>A0ABU2FUQ4</accession>
<evidence type="ECO:0000259" key="3">
    <source>
        <dbReference type="PROSITE" id="PS50093"/>
    </source>
</evidence>
<dbReference type="PANTHER" id="PTHR34512">
    <property type="entry name" value="CELL SURFACE PROTEIN"/>
    <property type="match status" value="1"/>
</dbReference>
<dbReference type="InterPro" id="IPR011009">
    <property type="entry name" value="Kinase-like_dom_sf"/>
</dbReference>
<comment type="caution">
    <text evidence="5">The sequence shown here is derived from an EMBL/GenBank/DDBJ whole genome shotgun (WGS) entry which is preliminary data.</text>
</comment>
<dbReference type="PROSITE" id="PS50011">
    <property type="entry name" value="PROTEIN_KINASE_DOM"/>
    <property type="match status" value="1"/>
</dbReference>
<reference evidence="5 6" key="1">
    <citation type="submission" date="2022-06" db="EMBL/GenBank/DDBJ databases">
        <title>Halomicroarcula sp. a new haloarchaeum isolate from saline soil.</title>
        <authorList>
            <person name="Strakova D."/>
            <person name="Galisteo C."/>
            <person name="Sanchez-Porro C."/>
            <person name="Ventosa A."/>
        </authorList>
    </citation>
    <scope>NUCLEOTIDE SEQUENCE [LARGE SCALE GENOMIC DNA]</scope>
    <source>
        <strain evidence="5 6">S3CR25-11</strain>
    </source>
</reference>
<dbReference type="InterPro" id="IPR013783">
    <property type="entry name" value="Ig-like_fold"/>
</dbReference>
<organism evidence="5 6">
    <name type="scientific">Haloarcula onubensis</name>
    <dbReference type="NCBI Taxonomy" id="2950539"/>
    <lineage>
        <taxon>Archaea</taxon>
        <taxon>Methanobacteriati</taxon>
        <taxon>Methanobacteriota</taxon>
        <taxon>Stenosarchaea group</taxon>
        <taxon>Halobacteria</taxon>
        <taxon>Halobacteriales</taxon>
        <taxon>Haloarculaceae</taxon>
        <taxon>Haloarcula</taxon>
    </lineage>
</organism>
<feature type="domain" description="Protein kinase" evidence="2">
    <location>
        <begin position="15"/>
        <end position="268"/>
    </location>
</feature>
<dbReference type="CDD" id="cd00146">
    <property type="entry name" value="PKD"/>
    <property type="match status" value="1"/>
</dbReference>
<dbReference type="InterPro" id="IPR015943">
    <property type="entry name" value="WD40/YVTN_repeat-like_dom_sf"/>
</dbReference>
<dbReference type="InterPro" id="IPR035986">
    <property type="entry name" value="PKD_dom_sf"/>
</dbReference>
<dbReference type="Gene3D" id="1.10.510.10">
    <property type="entry name" value="Transferase(Phosphotransferase) domain 1"/>
    <property type="match status" value="1"/>
</dbReference>
<dbReference type="SUPFAM" id="SSF49299">
    <property type="entry name" value="PKD domain"/>
    <property type="match status" value="1"/>
</dbReference>
<evidence type="ECO:0000259" key="2">
    <source>
        <dbReference type="PROSITE" id="PS50011"/>
    </source>
</evidence>
<dbReference type="SMART" id="SM00220">
    <property type="entry name" value="S_TKc"/>
    <property type="match status" value="1"/>
</dbReference>
<dbReference type="InterPro" id="IPR011047">
    <property type="entry name" value="Quinoprotein_ADH-like_sf"/>
</dbReference>
<dbReference type="Gene3D" id="2.60.40.10">
    <property type="entry name" value="Immunoglobulins"/>
    <property type="match status" value="1"/>
</dbReference>
<evidence type="ECO:0000313" key="6">
    <source>
        <dbReference type="Proteomes" id="UP001268864"/>
    </source>
</evidence>
<evidence type="ECO:0000313" key="5">
    <source>
        <dbReference type="EMBL" id="MDS0284499.1"/>
    </source>
</evidence>
<dbReference type="Pfam" id="PF13570">
    <property type="entry name" value="Beta-prop_ACSF4"/>
    <property type="match status" value="1"/>
</dbReference>
<feature type="compositionally biased region" description="Acidic residues" evidence="1">
    <location>
        <begin position="300"/>
        <end position="315"/>
    </location>
</feature>
<dbReference type="Gene3D" id="2.130.10.10">
    <property type="entry name" value="YVTN repeat-like/Quinoprotein amine dehydrogenase"/>
    <property type="match status" value="2"/>
</dbReference>
<dbReference type="Pfam" id="PF18911">
    <property type="entry name" value="PKD_4"/>
    <property type="match status" value="1"/>
</dbReference>
<feature type="region of interest" description="Disordered" evidence="1">
    <location>
        <begin position="216"/>
        <end position="238"/>
    </location>
</feature>
<feature type="domain" description="Cadherin" evidence="4">
    <location>
        <begin position="359"/>
        <end position="473"/>
    </location>
</feature>
<dbReference type="PROSITE" id="PS50093">
    <property type="entry name" value="PKD"/>
    <property type="match status" value="1"/>
</dbReference>
<sequence>MSGPADNFDDETDALSDVRLAESGEYLHEYTGILAETDERVRILTLAPELDEIDSAVDAFARVSDQWYNASANANILTIRDRSTEPRPWIAVPDHDGDTLATLQPNLSPEAIETVISETADALRTLGLYNTVHGYLSPDDIYIPDAADQTANPTVHVGGFGLEAAVQAAVGEFKPTAYTAPELLNNPSQSTEQTDVYGLAAVTYLALTGHPPIEGADLDQAIRDGPSNPLSEYEDAIPGELDDVVLQALSTRPEDRYDSPYSFSRAFLSAFIPDEFRSDDAGKQGDDEGVTASSKSTDDVTGEEDDEPAESDDTDEKNVTRRAAVGLLGMGVLGGAGWFLSRGQLTAADSDDQTAPGPTDETAAVPVEDTAAPNHPVEPSASISVTPANPTAGQEVTFSANESTTGEDVSLESYEWAVSTSTEFSEGEETLRQSFSEPGEQTIRLRITDSQGRTATATTIMTVYTPADGAPMFQYDIANTGTTPDETGPQTPIGEQWSYQTGDSVASSPAVVDGIVYIGSNDGYVYALSAYDGTERWSFQTGDWVRSSPAVVDGTVYVGSFGGSVYAFSAEDGTEQWSFQTDAPIEYSSPAVVDSTVYVGGRGGTLYALSADDGTEQWSFRTGDRVGSSPAVVDGTVYIGSSDSNVYALSAEDGTELWSFRTGDQVRSSPTVVNGTVYVGSDDHSVYALSADDGTEQWSFQTDLRVWSSPAVVDGTLYVGSHDNEVYALSAEDGTEQWSYRIGLPVDSSPAVVDGSVYVGGSDNNVYALSADDGTEQWSYETGGWRVLSSPAVVGDTVYVGSFDNNVYALSEQ</sequence>
<dbReference type="Gene3D" id="2.40.128.630">
    <property type="match status" value="1"/>
</dbReference>
<dbReference type="InterPro" id="IPR000601">
    <property type="entry name" value="PKD_dom"/>
</dbReference>